<keyword evidence="6" id="KW-1185">Reference proteome</keyword>
<comment type="similarity">
    <text evidence="2">Belongs to the CobB/CobQ family. GatD subfamily.</text>
</comment>
<sequence>MSGNGIGDDKGNAEDTAEDMAGDAHDAEHDGARMIDVPLDDPTGAGPATGHRKGRIRIVHLYPREMSIYGDRGNTRALAMRARRHGYDAEVHEHHPGGTLPEGIHLVVGGGGQDSGQDRVREDLERIGPMLTALADDGTPMLMICGMYQLFGHDFRTTSGRVIPGLGILDVTTKGNDVRMIGPVLLRTDLGDIVGYENHSGSTERGSGQAPLGILGYGKGNNGKDGTEGAVRDHVYGSYLHGPVLPANPAFIDRLLGVALDRVSGKGFEPAEIDDTLADQARRRQVDRLLTAAAKGREV</sequence>
<comment type="function">
    <text evidence="2">The lipid II isoglutaminyl synthase complex catalyzes the formation of alpha-D-isoglutamine in the cell wall lipid II stem peptide. The GatD subunit catalyzes the hydrolysis of glutamine to glutamate and ammonia. The resulting ammonia molecule is channeled to the active site of MurT.</text>
</comment>
<dbReference type="Proteomes" id="UP001157126">
    <property type="component" value="Unassembled WGS sequence"/>
</dbReference>
<comment type="catalytic activity">
    <reaction evidence="2">
        <text>beta-D-GlcNAc-(1-&gt;4)-Mur2Ac(oyl-L-Ala-gamma-D-Glu-L-Lys-D-Ala-D-Ala)-di-trans,octa-cis-undecaprenyl diphosphate + L-glutamine + ATP + H2O = beta-D-GlcNAc-(1-&gt;4)-Mur2Ac(oyl-L-Ala-D-isoglutaminyl-L-Lys-D-Ala-D-Ala)-di-trans,octa-cis-undecaprenyl diphosphate + L-glutamate + ADP + phosphate + H(+)</text>
        <dbReference type="Rhea" id="RHEA:57928"/>
        <dbReference type="ChEBI" id="CHEBI:15377"/>
        <dbReference type="ChEBI" id="CHEBI:15378"/>
        <dbReference type="ChEBI" id="CHEBI:29985"/>
        <dbReference type="ChEBI" id="CHEBI:30616"/>
        <dbReference type="ChEBI" id="CHEBI:43474"/>
        <dbReference type="ChEBI" id="CHEBI:58359"/>
        <dbReference type="ChEBI" id="CHEBI:60033"/>
        <dbReference type="ChEBI" id="CHEBI:62233"/>
        <dbReference type="ChEBI" id="CHEBI:456216"/>
        <dbReference type="EC" id="6.3.5.13"/>
    </reaction>
</comment>
<evidence type="ECO:0000256" key="2">
    <source>
        <dbReference type="HAMAP-Rule" id="MF_02213"/>
    </source>
</evidence>
<gene>
    <name evidence="2" type="primary">gatD</name>
    <name evidence="5" type="ORF">GCM10025883_05620</name>
</gene>
<dbReference type="EC" id="6.3.5.13" evidence="2"/>
<evidence type="ECO:0000259" key="4">
    <source>
        <dbReference type="Pfam" id="PF07685"/>
    </source>
</evidence>
<keyword evidence="2" id="KW-0133">Cell shape</keyword>
<dbReference type="InterPro" id="IPR043702">
    <property type="entry name" value="Lipid_II_synth_GatD"/>
</dbReference>
<dbReference type="PANTHER" id="PTHR21343:SF9">
    <property type="entry name" value="LIPID II ISOGLUTAMINYL SYNTHASE (GLUTAMINE-HYDROLYZING) SUBUNIT GATD"/>
    <property type="match status" value="1"/>
</dbReference>
<dbReference type="InterPro" id="IPR011698">
    <property type="entry name" value="GATase_3"/>
</dbReference>
<dbReference type="SUPFAM" id="SSF52317">
    <property type="entry name" value="Class I glutamine amidotransferase-like"/>
    <property type="match status" value="1"/>
</dbReference>
<accession>A0ABQ6IKR0</accession>
<dbReference type="PROSITE" id="PS51274">
    <property type="entry name" value="GATASE_COBBQ"/>
    <property type="match status" value="1"/>
</dbReference>
<dbReference type="RefSeq" id="WP_284302581.1">
    <property type="nucleotide sequence ID" value="NZ_BSUO01000001.1"/>
</dbReference>
<evidence type="ECO:0000313" key="5">
    <source>
        <dbReference type="EMBL" id="GMA38517.1"/>
    </source>
</evidence>
<dbReference type="InterPro" id="IPR029062">
    <property type="entry name" value="Class_I_gatase-like"/>
</dbReference>
<dbReference type="Pfam" id="PF07685">
    <property type="entry name" value="GATase_3"/>
    <property type="match status" value="1"/>
</dbReference>
<proteinExistence type="inferred from homology"/>
<feature type="active site" description="Nucleophile" evidence="2">
    <location>
        <position position="145"/>
    </location>
</feature>
<protein>
    <recommendedName>
        <fullName evidence="2">Lipid II isoglutaminyl synthase (glutamine-hydrolyzing) subunit GatD</fullName>
        <ecNumber evidence="2">6.3.5.13</ecNumber>
    </recommendedName>
    <alternativeName>
        <fullName evidence="2">Lipid II isoglutaminyl synthase glutaminase subunit</fullName>
        <ecNumber evidence="2">3.5.1.2</ecNumber>
    </alternativeName>
</protein>
<feature type="region of interest" description="Disordered" evidence="3">
    <location>
        <begin position="1"/>
        <end position="24"/>
    </location>
</feature>
<keyword evidence="2" id="KW-0378">Hydrolase</keyword>
<comment type="caution">
    <text evidence="5">The sequence shown here is derived from an EMBL/GenBank/DDBJ whole genome shotgun (WGS) entry which is preliminary data.</text>
</comment>
<evidence type="ECO:0000256" key="1">
    <source>
        <dbReference type="ARBA" id="ARBA00022962"/>
    </source>
</evidence>
<dbReference type="EMBL" id="BSUO01000001">
    <property type="protein sequence ID" value="GMA38517.1"/>
    <property type="molecule type" value="Genomic_DNA"/>
</dbReference>
<reference evidence="6" key="1">
    <citation type="journal article" date="2019" name="Int. J. Syst. Evol. Microbiol.">
        <title>The Global Catalogue of Microorganisms (GCM) 10K type strain sequencing project: providing services to taxonomists for standard genome sequencing and annotation.</title>
        <authorList>
            <consortium name="The Broad Institute Genomics Platform"/>
            <consortium name="The Broad Institute Genome Sequencing Center for Infectious Disease"/>
            <person name="Wu L."/>
            <person name="Ma J."/>
        </authorList>
    </citation>
    <scope>NUCLEOTIDE SEQUENCE [LARGE SCALE GENOMIC DNA]</scope>
    <source>
        <strain evidence="6">NBRC 113072</strain>
    </source>
</reference>
<keyword evidence="1 2" id="KW-0315">Glutamine amidotransferase</keyword>
<feature type="binding site" evidence="2">
    <location>
        <position position="179"/>
    </location>
    <ligand>
        <name>substrate</name>
    </ligand>
</feature>
<dbReference type="PANTHER" id="PTHR21343">
    <property type="entry name" value="DETHIOBIOTIN SYNTHETASE"/>
    <property type="match status" value="1"/>
</dbReference>
<feature type="active site" evidence="2">
    <location>
        <position position="241"/>
    </location>
</feature>
<comment type="catalytic activity">
    <reaction evidence="2">
        <text>L-glutamine + H2O = L-glutamate + NH4(+)</text>
        <dbReference type="Rhea" id="RHEA:15889"/>
        <dbReference type="ChEBI" id="CHEBI:15377"/>
        <dbReference type="ChEBI" id="CHEBI:28938"/>
        <dbReference type="ChEBI" id="CHEBI:29985"/>
        <dbReference type="ChEBI" id="CHEBI:58359"/>
        <dbReference type="EC" id="3.5.1.2"/>
    </reaction>
</comment>
<evidence type="ECO:0000256" key="3">
    <source>
        <dbReference type="SAM" id="MobiDB-lite"/>
    </source>
</evidence>
<keyword evidence="2" id="KW-0573">Peptidoglycan synthesis</keyword>
<dbReference type="EC" id="3.5.1.2" evidence="2"/>
<dbReference type="HAMAP" id="MF_02213">
    <property type="entry name" value="Lipid_II_synth_GatD"/>
    <property type="match status" value="1"/>
</dbReference>
<keyword evidence="2" id="KW-0436">Ligase</keyword>
<organism evidence="5 6">
    <name type="scientific">Mobilicoccus caccae</name>
    <dbReference type="NCBI Taxonomy" id="1859295"/>
    <lineage>
        <taxon>Bacteria</taxon>
        <taxon>Bacillati</taxon>
        <taxon>Actinomycetota</taxon>
        <taxon>Actinomycetes</taxon>
        <taxon>Micrococcales</taxon>
        <taxon>Dermatophilaceae</taxon>
        <taxon>Mobilicoccus</taxon>
    </lineage>
</organism>
<comment type="pathway">
    <text evidence="2">Cell wall biogenesis; peptidoglycan biosynthesis.</text>
</comment>
<evidence type="ECO:0000313" key="6">
    <source>
        <dbReference type="Proteomes" id="UP001157126"/>
    </source>
</evidence>
<keyword evidence="2" id="KW-0961">Cell wall biogenesis/degradation</keyword>
<comment type="subunit">
    <text evidence="2">Forms a heterodimer with MurT.</text>
</comment>
<name>A0ABQ6IKR0_9MICO</name>
<feature type="domain" description="CobB/CobQ-like glutamine amidotransferase" evidence="4">
    <location>
        <begin position="57"/>
        <end position="248"/>
    </location>
</feature>